<protein>
    <submittedName>
        <fullName evidence="3">Uncharacterized protein</fullName>
    </submittedName>
</protein>
<evidence type="ECO:0000259" key="1">
    <source>
        <dbReference type="Pfam" id="PF21750"/>
    </source>
</evidence>
<comment type="caution">
    <text evidence="3">The sequence shown here is derived from an EMBL/GenBank/DDBJ whole genome shotgun (WGS) entry which is preliminary data.</text>
</comment>
<organism evidence="3 4">
    <name type="scientific">Bacillus subtilis</name>
    <dbReference type="NCBI Taxonomy" id="1423"/>
    <lineage>
        <taxon>Bacteria</taxon>
        <taxon>Bacillati</taxon>
        <taxon>Bacillota</taxon>
        <taxon>Bacilli</taxon>
        <taxon>Bacillales</taxon>
        <taxon>Bacillaceae</taxon>
        <taxon>Bacillus</taxon>
    </lineage>
</organism>
<dbReference type="Pfam" id="PF21750">
    <property type="entry name" value="DACNH"/>
    <property type="match status" value="1"/>
</dbReference>
<dbReference type="PATRIC" id="fig|1423.173.peg.2651"/>
<gene>
    <name evidence="3" type="ORF">SC09_Contig25orf00306</name>
</gene>
<dbReference type="AlphaFoldDB" id="A0A0D1L4A9"/>
<dbReference type="InterPro" id="IPR048554">
    <property type="entry name" value="DACNG"/>
</dbReference>
<dbReference type="Pfam" id="PF21752">
    <property type="entry name" value="DACNG"/>
    <property type="match status" value="1"/>
</dbReference>
<dbReference type="InterPro" id="IPR048555">
    <property type="entry name" value="DACNH"/>
</dbReference>
<evidence type="ECO:0000259" key="2">
    <source>
        <dbReference type="Pfam" id="PF21752"/>
    </source>
</evidence>
<feature type="domain" description="Probable sensor" evidence="1">
    <location>
        <begin position="224"/>
        <end position="326"/>
    </location>
</feature>
<sequence length="410" mass="47284">MYVWGFQPHFQVSINTTAKQIFNELRLDLNPRVWVVGIWAEDNGIDNPNPVDIVTIDTPFEPELFCEVNDIAKEIYDNDPDRLMLIGDERAEKKYHHRLKLKAKVNAMIKILDKEYENLNTSFYVSMPVKIRGYWVFTILQLNKEAVKSIPSLNTSTLLGRYKIMRSLLESTITEFLSTCSKALQIPDVGEELNVLSRNDGEFIRSGGERFLRSLSFKFHGQIDLFEIFNLISSQYYEGGESNGRIIISNIDHPSVNQILKFTSPIKLSNHRAIRKLLEMTSGSICLLADGNEVYGMGNLTDYDATEEDVFIIDFKRHFTWELKHSDTVLMVVEYRQPSLPKERMDKELFSDHFMRTFSNTDENDINVVWDTILAAIEQKHGTMVVITDKAAEEGKSLIYLHFYGNLNIN</sequence>
<name>A0A0D1L4A9_BACIU</name>
<evidence type="ECO:0000313" key="4">
    <source>
        <dbReference type="Proteomes" id="UP000032247"/>
    </source>
</evidence>
<accession>A0A0D1L4A9</accession>
<evidence type="ECO:0000313" key="3">
    <source>
        <dbReference type="EMBL" id="KIU10541.1"/>
    </source>
</evidence>
<feature type="domain" description="Probable sensor" evidence="2">
    <location>
        <begin position="4"/>
        <end position="212"/>
    </location>
</feature>
<dbReference type="Proteomes" id="UP000032247">
    <property type="component" value="Unassembled WGS sequence"/>
</dbReference>
<dbReference type="EMBL" id="JXBC01000004">
    <property type="protein sequence ID" value="KIU10541.1"/>
    <property type="molecule type" value="Genomic_DNA"/>
</dbReference>
<reference evidence="3 4" key="1">
    <citation type="submission" date="2014-12" db="EMBL/GenBank/DDBJ databases">
        <title>Comparative genome analysis of Bacillus coagulans HM-08, Clostridium butyricum HM-68, Bacillus subtilis HM-66 and Bacillus licheniformis BL-09.</title>
        <authorList>
            <person name="Zhang H."/>
        </authorList>
    </citation>
    <scope>NUCLEOTIDE SEQUENCE [LARGE SCALE GENOMIC DNA]</scope>
    <source>
        <strain evidence="3 4">HM-66</strain>
    </source>
</reference>
<proteinExistence type="predicted"/>